<feature type="transmembrane region" description="Helical" evidence="6">
    <location>
        <begin position="272"/>
        <end position="291"/>
    </location>
</feature>
<protein>
    <submittedName>
        <fullName evidence="8">Integral membrane protein</fullName>
    </submittedName>
</protein>
<reference evidence="8 9" key="1">
    <citation type="journal article" date="2012" name="J. Bacteriol.">
        <title>Genome sequences for six rhodanobacter strains, isolated from soils and the terrestrial subsurface, with variable denitrification capabilities.</title>
        <authorList>
            <person name="Kostka J.E."/>
            <person name="Green S.J."/>
            <person name="Rishishwar L."/>
            <person name="Prakash O."/>
            <person name="Katz L.S."/>
            <person name="Marino-Ramirez L."/>
            <person name="Jordan I.K."/>
            <person name="Munk C."/>
            <person name="Ivanova N."/>
            <person name="Mikhailova N."/>
            <person name="Watson D.B."/>
            <person name="Brown S.D."/>
            <person name="Palumbo A.V."/>
            <person name="Brooks S.C."/>
        </authorList>
    </citation>
    <scope>NUCLEOTIDE SEQUENCE [LARGE SCALE GENOMIC DNA]</scope>
    <source>
        <strain evidence="9">Jip2T</strain>
    </source>
</reference>
<feature type="transmembrane region" description="Helical" evidence="6">
    <location>
        <begin position="125"/>
        <end position="145"/>
    </location>
</feature>
<keyword evidence="4 6" id="KW-1133">Transmembrane helix</keyword>
<evidence type="ECO:0000313" key="8">
    <source>
        <dbReference type="EMBL" id="EIL89530.1"/>
    </source>
</evidence>
<dbReference type="STRING" id="1163408.UU9_08902"/>
<organism evidence="8 9">
    <name type="scientific">Rhodanobacter fulvus Jip2</name>
    <dbReference type="NCBI Taxonomy" id="1163408"/>
    <lineage>
        <taxon>Bacteria</taxon>
        <taxon>Pseudomonadati</taxon>
        <taxon>Pseudomonadota</taxon>
        <taxon>Gammaproteobacteria</taxon>
        <taxon>Lysobacterales</taxon>
        <taxon>Rhodanobacteraceae</taxon>
        <taxon>Rhodanobacter</taxon>
    </lineage>
</organism>
<feature type="transmembrane region" description="Helical" evidence="6">
    <location>
        <begin position="154"/>
        <end position="171"/>
    </location>
</feature>
<dbReference type="Proteomes" id="UP000004210">
    <property type="component" value="Unassembled WGS sequence"/>
</dbReference>
<sequence>MPRADGRHGHATSVRHATLRHLSHRPTMTTLPSPQRGALFALIGTILIWAYSWVVMKQVLAYAGPFHFAALRYLLGAGVLFVALLLSRQSLRPPPLLPTLMIGLCQTAAFQGLEQWALMDGGAGHVALLAYTMPFWAVFLAWLVLGDRPTARHWVGVALAAIGLVCIIEPWHALGSALSTTLAIAGGAAWAAGTVLSKRMFQRHAPSVLNLTAWQMLLGGMALGVLALVTPERAIEWSGAFIAGLAYSVLLASSLAWWLWSIVLQRLPTTVASVSSLGVPIVSVMLAWLILHERPSVMEWVGIVLVLLGLLTISGVGRRRAVR</sequence>
<comment type="caution">
    <text evidence="8">The sequence shown here is derived from an EMBL/GenBank/DDBJ whole genome shotgun (WGS) entry which is preliminary data.</text>
</comment>
<evidence type="ECO:0000256" key="4">
    <source>
        <dbReference type="ARBA" id="ARBA00022989"/>
    </source>
</evidence>
<dbReference type="PANTHER" id="PTHR32322">
    <property type="entry name" value="INNER MEMBRANE TRANSPORTER"/>
    <property type="match status" value="1"/>
</dbReference>
<keyword evidence="5 6" id="KW-0472">Membrane</keyword>
<evidence type="ECO:0000256" key="6">
    <source>
        <dbReference type="SAM" id="Phobius"/>
    </source>
</evidence>
<proteinExistence type="inferred from homology"/>
<feature type="transmembrane region" description="Helical" evidence="6">
    <location>
        <begin position="37"/>
        <end position="54"/>
    </location>
</feature>
<dbReference type="Gene3D" id="1.10.3730.20">
    <property type="match status" value="1"/>
</dbReference>
<keyword evidence="9" id="KW-1185">Reference proteome</keyword>
<evidence type="ECO:0000259" key="7">
    <source>
        <dbReference type="Pfam" id="PF00892"/>
    </source>
</evidence>
<comment type="subcellular location">
    <subcellularLocation>
        <location evidence="1">Membrane</location>
        <topology evidence="1">Multi-pass membrane protein</topology>
    </subcellularLocation>
</comment>
<dbReference type="PATRIC" id="fig|1163408.3.peg.1824"/>
<gene>
    <name evidence="8" type="ORF">UU9_08902</name>
</gene>
<evidence type="ECO:0000256" key="2">
    <source>
        <dbReference type="ARBA" id="ARBA00007362"/>
    </source>
</evidence>
<dbReference type="InterPro" id="IPR050638">
    <property type="entry name" value="AA-Vitamin_Transporters"/>
</dbReference>
<dbReference type="EMBL" id="AJXU01000034">
    <property type="protein sequence ID" value="EIL89530.1"/>
    <property type="molecule type" value="Genomic_DNA"/>
</dbReference>
<evidence type="ECO:0000256" key="1">
    <source>
        <dbReference type="ARBA" id="ARBA00004141"/>
    </source>
</evidence>
<feature type="transmembrane region" description="Helical" evidence="6">
    <location>
        <begin position="208"/>
        <end position="229"/>
    </location>
</feature>
<name>I4VQN9_9GAMM</name>
<feature type="domain" description="EamA" evidence="7">
    <location>
        <begin position="39"/>
        <end position="168"/>
    </location>
</feature>
<feature type="transmembrane region" description="Helical" evidence="6">
    <location>
        <begin position="241"/>
        <end position="260"/>
    </location>
</feature>
<dbReference type="InterPro" id="IPR000620">
    <property type="entry name" value="EamA_dom"/>
</dbReference>
<dbReference type="eggNOG" id="COG0697">
    <property type="taxonomic scope" value="Bacteria"/>
</dbReference>
<feature type="transmembrane region" description="Helical" evidence="6">
    <location>
        <begin position="66"/>
        <end position="86"/>
    </location>
</feature>
<dbReference type="GO" id="GO:0016020">
    <property type="term" value="C:membrane"/>
    <property type="evidence" value="ECO:0007669"/>
    <property type="project" value="UniProtKB-SubCell"/>
</dbReference>
<feature type="domain" description="EamA" evidence="7">
    <location>
        <begin position="182"/>
        <end position="314"/>
    </location>
</feature>
<evidence type="ECO:0000256" key="3">
    <source>
        <dbReference type="ARBA" id="ARBA00022692"/>
    </source>
</evidence>
<dbReference type="AlphaFoldDB" id="I4VQN9"/>
<dbReference type="InterPro" id="IPR037185">
    <property type="entry name" value="EmrE-like"/>
</dbReference>
<feature type="transmembrane region" description="Helical" evidence="6">
    <location>
        <begin position="177"/>
        <end position="196"/>
    </location>
</feature>
<comment type="similarity">
    <text evidence="2">Belongs to the EamA transporter family.</text>
</comment>
<accession>I4VQN9</accession>
<dbReference type="Pfam" id="PF00892">
    <property type="entry name" value="EamA"/>
    <property type="match status" value="2"/>
</dbReference>
<keyword evidence="3 6" id="KW-0812">Transmembrane</keyword>
<dbReference type="PANTHER" id="PTHR32322:SF2">
    <property type="entry name" value="EAMA DOMAIN-CONTAINING PROTEIN"/>
    <property type="match status" value="1"/>
</dbReference>
<dbReference type="SUPFAM" id="SSF103481">
    <property type="entry name" value="Multidrug resistance efflux transporter EmrE"/>
    <property type="match status" value="2"/>
</dbReference>
<feature type="transmembrane region" description="Helical" evidence="6">
    <location>
        <begin position="297"/>
        <end position="317"/>
    </location>
</feature>
<evidence type="ECO:0000313" key="9">
    <source>
        <dbReference type="Proteomes" id="UP000004210"/>
    </source>
</evidence>
<evidence type="ECO:0000256" key="5">
    <source>
        <dbReference type="ARBA" id="ARBA00023136"/>
    </source>
</evidence>